<dbReference type="STRING" id="569857.TP70_02200"/>
<dbReference type="RefSeq" id="WP_044359022.1">
    <property type="nucleotide sequence ID" value="NZ_JXWY01000013.1"/>
</dbReference>
<keyword evidence="3" id="KW-1185">Reference proteome</keyword>
<proteinExistence type="predicted"/>
<dbReference type="Proteomes" id="UP000254100">
    <property type="component" value="Unassembled WGS sequence"/>
</dbReference>
<reference evidence="1 3" key="1">
    <citation type="submission" date="2015-01" db="EMBL/GenBank/DDBJ databases">
        <authorList>
            <person name="Guo J."/>
        </authorList>
    </citation>
    <scope>NUCLEOTIDE SEQUENCE [LARGE SCALE GENOMIC DNA]</scope>
    <source>
        <strain evidence="1 3">DSM 22147</strain>
    </source>
</reference>
<protein>
    <submittedName>
        <fullName evidence="2">Uncharacterized protein</fullName>
    </submittedName>
</protein>
<gene>
    <name evidence="2" type="ORF">NCTC13832_00684</name>
    <name evidence="1" type="ORF">TP70_02200</name>
</gene>
<evidence type="ECO:0000313" key="3">
    <source>
        <dbReference type="Proteomes" id="UP000032366"/>
    </source>
</evidence>
<dbReference type="EMBL" id="JXWY01000013">
    <property type="protein sequence ID" value="KIX91445.1"/>
    <property type="molecule type" value="Genomic_DNA"/>
</dbReference>
<evidence type="ECO:0000313" key="4">
    <source>
        <dbReference type="Proteomes" id="UP000254100"/>
    </source>
</evidence>
<reference evidence="2 4" key="2">
    <citation type="submission" date="2018-06" db="EMBL/GenBank/DDBJ databases">
        <authorList>
            <consortium name="Pathogen Informatics"/>
            <person name="Doyle S."/>
        </authorList>
    </citation>
    <scope>NUCLEOTIDE SEQUENCE [LARGE SCALE GENOMIC DNA]</scope>
    <source>
        <strain evidence="2 4">NCTC13832</strain>
    </source>
</reference>
<dbReference type="AlphaFoldDB" id="A0A0D6XSQ0"/>
<dbReference type="Proteomes" id="UP000032366">
    <property type="component" value="Unassembled WGS sequence"/>
</dbReference>
<sequence length="66" mass="7690">MNKPSYVKIALLIVILVEEIRNARSYKKAIGKPFSINMNVETQQLKEIVEDYVRKVSDIPKITERK</sequence>
<name>A0A0D6XSQ0_9STAP</name>
<organism evidence="2 4">
    <name type="scientific">Staphylococcus microti</name>
    <dbReference type="NCBI Taxonomy" id="569857"/>
    <lineage>
        <taxon>Bacteria</taxon>
        <taxon>Bacillati</taxon>
        <taxon>Bacillota</taxon>
        <taxon>Bacilli</taxon>
        <taxon>Bacillales</taxon>
        <taxon>Staphylococcaceae</taxon>
        <taxon>Staphylococcus</taxon>
    </lineage>
</organism>
<evidence type="ECO:0000313" key="1">
    <source>
        <dbReference type="EMBL" id="KIX91445.1"/>
    </source>
</evidence>
<accession>A0A0D6XSQ0</accession>
<dbReference type="EMBL" id="UHDT01000001">
    <property type="protein sequence ID" value="SUM57019.1"/>
    <property type="molecule type" value="Genomic_DNA"/>
</dbReference>
<evidence type="ECO:0000313" key="2">
    <source>
        <dbReference type="EMBL" id="SUM57019.1"/>
    </source>
</evidence>